<feature type="region of interest" description="Disordered" evidence="1">
    <location>
        <begin position="74"/>
        <end position="95"/>
    </location>
</feature>
<dbReference type="KEGG" id="mhos:CXR34_08160"/>
<name>A0A2K9DM37_9MICO</name>
<evidence type="ECO:0000256" key="1">
    <source>
        <dbReference type="SAM" id="MobiDB-lite"/>
    </source>
</evidence>
<gene>
    <name evidence="2" type="ORF">CXR34_08160</name>
</gene>
<proteinExistence type="predicted"/>
<dbReference type="EMBL" id="CP025299">
    <property type="protein sequence ID" value="AUG29438.1"/>
    <property type="molecule type" value="Genomic_DNA"/>
</dbReference>
<evidence type="ECO:0000313" key="2">
    <source>
        <dbReference type="EMBL" id="AUG29438.1"/>
    </source>
</evidence>
<reference evidence="2 3" key="1">
    <citation type="submission" date="2017-12" db="EMBL/GenBank/DDBJ databases">
        <title>Isolation and characterization of estrogens degradatiion strain Microbacterium hominis SJTG1.</title>
        <authorList>
            <person name="Xiong W."/>
            <person name="Yin C."/>
            <person name="Zheng D."/>
            <person name="Liang R."/>
        </authorList>
    </citation>
    <scope>NUCLEOTIDE SEQUENCE [LARGE SCALE GENOMIC DNA]</scope>
    <source>
        <strain evidence="2 3">SJTG1</strain>
    </source>
</reference>
<dbReference type="Proteomes" id="UP000233276">
    <property type="component" value="Chromosome"/>
</dbReference>
<protein>
    <submittedName>
        <fullName evidence="2">Uncharacterized protein</fullName>
    </submittedName>
</protein>
<dbReference type="AlphaFoldDB" id="A0A2K9DM37"/>
<sequence length="95" mass="10225">MATPVGERAQPNRRRCLQVGCNPKLIGDAAAAAHRAETGHRTAAWPVRSAEGRRRAKVRNRTGYYDKYNVGAKAHRSSRGSGGDEYAFGEGDGLG</sequence>
<organism evidence="2 3">
    <name type="scientific">Microbacterium hominis</name>
    <dbReference type="NCBI Taxonomy" id="162426"/>
    <lineage>
        <taxon>Bacteria</taxon>
        <taxon>Bacillati</taxon>
        <taxon>Actinomycetota</taxon>
        <taxon>Actinomycetes</taxon>
        <taxon>Micrococcales</taxon>
        <taxon>Microbacteriaceae</taxon>
        <taxon>Microbacterium</taxon>
    </lineage>
</organism>
<accession>A0A2K9DM37</accession>
<evidence type="ECO:0000313" key="3">
    <source>
        <dbReference type="Proteomes" id="UP000233276"/>
    </source>
</evidence>